<evidence type="ECO:0000259" key="3">
    <source>
        <dbReference type="PROSITE" id="PS51755"/>
    </source>
</evidence>
<reference evidence="4 5" key="1">
    <citation type="submission" date="2016-12" db="EMBL/GenBank/DDBJ databases">
        <authorList>
            <person name="Song W.-J."/>
            <person name="Kurnit D.M."/>
        </authorList>
    </citation>
    <scope>NUCLEOTIDE SEQUENCE [LARGE SCALE GENOMIC DNA]</scope>
    <source>
        <strain evidence="4 5">DSM 12503</strain>
    </source>
</reference>
<name>A0A1M7YI56_9FIRM</name>
<dbReference type="GO" id="GO:0003677">
    <property type="term" value="F:DNA binding"/>
    <property type="evidence" value="ECO:0007669"/>
    <property type="project" value="UniProtKB-UniRule"/>
</dbReference>
<dbReference type="SUPFAM" id="SSF46894">
    <property type="entry name" value="C-terminal effector domain of the bipartite response regulators"/>
    <property type="match status" value="1"/>
</dbReference>
<gene>
    <name evidence="4" type="ORF">SAMN02745217_03567</name>
</gene>
<dbReference type="GO" id="GO:0000160">
    <property type="term" value="P:phosphorelay signal transduction system"/>
    <property type="evidence" value="ECO:0007669"/>
    <property type="project" value="InterPro"/>
</dbReference>
<evidence type="ECO:0000313" key="4">
    <source>
        <dbReference type="EMBL" id="SHO52286.1"/>
    </source>
</evidence>
<dbReference type="InterPro" id="IPR001867">
    <property type="entry name" value="OmpR/PhoB-type_DNA-bd"/>
</dbReference>
<dbReference type="Pfam" id="PF00486">
    <property type="entry name" value="Trans_reg_C"/>
    <property type="match status" value="1"/>
</dbReference>
<evidence type="ECO:0000313" key="5">
    <source>
        <dbReference type="Proteomes" id="UP000184612"/>
    </source>
</evidence>
<dbReference type="Proteomes" id="UP000184612">
    <property type="component" value="Unassembled WGS sequence"/>
</dbReference>
<keyword evidence="1 2" id="KW-0238">DNA-binding</keyword>
<keyword evidence="5" id="KW-1185">Reference proteome</keyword>
<dbReference type="AlphaFoldDB" id="A0A1M7YI56"/>
<dbReference type="GO" id="GO:0006355">
    <property type="term" value="P:regulation of DNA-templated transcription"/>
    <property type="evidence" value="ECO:0007669"/>
    <property type="project" value="InterPro"/>
</dbReference>
<evidence type="ECO:0000256" key="2">
    <source>
        <dbReference type="PROSITE-ProRule" id="PRU01091"/>
    </source>
</evidence>
<sequence length="76" mass="8949">MTPNEYNLLAYLIQNQDRAVSRDELLDHVWGFHTEIQTRAADDTVLRLRKKISLGDVVIDSVWGFGFRLRMRDENE</sequence>
<dbReference type="Gene3D" id="1.10.10.10">
    <property type="entry name" value="Winged helix-like DNA-binding domain superfamily/Winged helix DNA-binding domain"/>
    <property type="match status" value="1"/>
</dbReference>
<dbReference type="STRING" id="1121345.SAMN02745217_03567"/>
<dbReference type="CDD" id="cd00383">
    <property type="entry name" value="trans_reg_C"/>
    <property type="match status" value="1"/>
</dbReference>
<accession>A0A1M7YI56</accession>
<organism evidence="4 5">
    <name type="scientific">Anaerocolumna xylanovorans DSM 12503</name>
    <dbReference type="NCBI Taxonomy" id="1121345"/>
    <lineage>
        <taxon>Bacteria</taxon>
        <taxon>Bacillati</taxon>
        <taxon>Bacillota</taxon>
        <taxon>Clostridia</taxon>
        <taxon>Lachnospirales</taxon>
        <taxon>Lachnospiraceae</taxon>
        <taxon>Anaerocolumna</taxon>
    </lineage>
</organism>
<dbReference type="SMART" id="SM00862">
    <property type="entry name" value="Trans_reg_C"/>
    <property type="match status" value="1"/>
</dbReference>
<dbReference type="InterPro" id="IPR036388">
    <property type="entry name" value="WH-like_DNA-bd_sf"/>
</dbReference>
<dbReference type="EMBL" id="FRFD01000011">
    <property type="protein sequence ID" value="SHO52286.1"/>
    <property type="molecule type" value="Genomic_DNA"/>
</dbReference>
<proteinExistence type="predicted"/>
<dbReference type="RefSeq" id="WP_242952404.1">
    <property type="nucleotide sequence ID" value="NZ_FRFD01000011.1"/>
</dbReference>
<feature type="domain" description="OmpR/PhoB-type" evidence="3">
    <location>
        <begin position="1"/>
        <end position="71"/>
    </location>
</feature>
<protein>
    <submittedName>
        <fullName evidence="4">Transcriptional regulatory protein, C terminal</fullName>
    </submittedName>
</protein>
<dbReference type="InterPro" id="IPR016032">
    <property type="entry name" value="Sig_transdc_resp-reg_C-effctor"/>
</dbReference>
<evidence type="ECO:0000256" key="1">
    <source>
        <dbReference type="ARBA" id="ARBA00023125"/>
    </source>
</evidence>
<dbReference type="PROSITE" id="PS51755">
    <property type="entry name" value="OMPR_PHOB"/>
    <property type="match status" value="1"/>
</dbReference>
<feature type="DNA-binding region" description="OmpR/PhoB-type" evidence="2">
    <location>
        <begin position="1"/>
        <end position="71"/>
    </location>
</feature>